<comment type="similarity">
    <text evidence="2 7">Belongs to the MIP/aquaporin (TC 1.A.8) family.</text>
</comment>
<keyword evidence="6 8" id="KW-0472">Membrane</keyword>
<accession>A0A7R9J9L1</accession>
<evidence type="ECO:0000256" key="3">
    <source>
        <dbReference type="ARBA" id="ARBA00022448"/>
    </source>
</evidence>
<reference evidence="9" key="1">
    <citation type="submission" date="2020-11" db="EMBL/GenBank/DDBJ databases">
        <authorList>
            <person name="Tran Van P."/>
        </authorList>
    </citation>
    <scope>NUCLEOTIDE SEQUENCE</scope>
</reference>
<feature type="transmembrane region" description="Helical" evidence="8">
    <location>
        <begin position="153"/>
        <end position="176"/>
    </location>
</feature>
<comment type="subcellular location">
    <subcellularLocation>
        <location evidence="1">Membrane</location>
        <topology evidence="1">Multi-pass membrane protein</topology>
    </subcellularLocation>
</comment>
<dbReference type="EMBL" id="OE182401">
    <property type="protein sequence ID" value="CAD7574495.1"/>
    <property type="molecule type" value="Genomic_DNA"/>
</dbReference>
<dbReference type="Gene3D" id="1.20.1080.10">
    <property type="entry name" value="Glycerol uptake facilitator protein"/>
    <property type="match status" value="2"/>
</dbReference>
<dbReference type="InterPro" id="IPR034294">
    <property type="entry name" value="Aquaporin_transptr"/>
</dbReference>
<evidence type="ECO:0000256" key="1">
    <source>
        <dbReference type="ARBA" id="ARBA00004141"/>
    </source>
</evidence>
<dbReference type="InterPro" id="IPR000425">
    <property type="entry name" value="MIP"/>
</dbReference>
<dbReference type="Pfam" id="PF00230">
    <property type="entry name" value="MIP"/>
    <property type="match status" value="1"/>
</dbReference>
<feature type="transmembrane region" description="Helical" evidence="8">
    <location>
        <begin position="238"/>
        <end position="259"/>
    </location>
</feature>
<dbReference type="GO" id="GO:0005886">
    <property type="term" value="C:plasma membrane"/>
    <property type="evidence" value="ECO:0007669"/>
    <property type="project" value="UniProtKB-SubCell"/>
</dbReference>
<dbReference type="PANTHER" id="PTHR19139">
    <property type="entry name" value="AQUAPORIN TRANSPORTER"/>
    <property type="match status" value="1"/>
</dbReference>
<dbReference type="PROSITE" id="PS00221">
    <property type="entry name" value="MIP"/>
    <property type="match status" value="1"/>
</dbReference>
<feature type="transmembrane region" description="Helical" evidence="8">
    <location>
        <begin position="279"/>
        <end position="296"/>
    </location>
</feature>
<dbReference type="SUPFAM" id="SSF81338">
    <property type="entry name" value="Aquaporin-like"/>
    <property type="match status" value="2"/>
</dbReference>
<proteinExistence type="inferred from homology"/>
<name>A0A7R9J9L1_TIMCA</name>
<organism evidence="9">
    <name type="scientific">Timema californicum</name>
    <name type="common">California timema</name>
    <name type="synonym">Walking stick</name>
    <dbReference type="NCBI Taxonomy" id="61474"/>
    <lineage>
        <taxon>Eukaryota</taxon>
        <taxon>Metazoa</taxon>
        <taxon>Ecdysozoa</taxon>
        <taxon>Arthropoda</taxon>
        <taxon>Hexapoda</taxon>
        <taxon>Insecta</taxon>
        <taxon>Pterygota</taxon>
        <taxon>Neoptera</taxon>
        <taxon>Polyneoptera</taxon>
        <taxon>Phasmatodea</taxon>
        <taxon>Timematodea</taxon>
        <taxon>Timematoidea</taxon>
        <taxon>Timematidae</taxon>
        <taxon>Timema</taxon>
    </lineage>
</organism>
<evidence type="ECO:0000256" key="4">
    <source>
        <dbReference type="ARBA" id="ARBA00022692"/>
    </source>
</evidence>
<protein>
    <submittedName>
        <fullName evidence="9">(California timema) hypothetical protein</fullName>
    </submittedName>
</protein>
<dbReference type="PRINTS" id="PR00783">
    <property type="entry name" value="MINTRINSICP"/>
</dbReference>
<feature type="transmembrane region" description="Helical" evidence="8">
    <location>
        <begin position="20"/>
        <end position="42"/>
    </location>
</feature>
<feature type="transmembrane region" description="Helical" evidence="8">
    <location>
        <begin position="54"/>
        <end position="73"/>
    </location>
</feature>
<evidence type="ECO:0000313" key="9">
    <source>
        <dbReference type="EMBL" id="CAD7574495.1"/>
    </source>
</evidence>
<dbReference type="GO" id="GO:0015250">
    <property type="term" value="F:water channel activity"/>
    <property type="evidence" value="ECO:0007669"/>
    <property type="project" value="TreeGrafter"/>
</dbReference>
<evidence type="ECO:0000256" key="2">
    <source>
        <dbReference type="ARBA" id="ARBA00006175"/>
    </source>
</evidence>
<keyword evidence="3 7" id="KW-0813">Transport</keyword>
<keyword evidence="5 8" id="KW-1133">Transmembrane helix</keyword>
<sequence>MLLFADLKSVFRDHQGEVGWTLVTIALAEFVGTALLIFFTCLSSLVGMSQDPPVPLQVALCSGLTVAIIIQVYSFGRGHHISLDALLMGTVGKRNLPVPDKLSHNLYRKPFRGDPREMFSLLGQSIFGHISAAHLNPAVSIAAVVLEQINIPLAIVYIVSECSGAIVGFGLLKALLPGRIMNEASPNGTCCEMCVTKPHQDLTLLQAVVMEGIVTATLILTVCATWDARNENKQDSIPLKFGFLVTTVAAVEGPFTGASMNPARSLGPAVWTGVWTSHWIYWAGPIGAAIIVSFLYKNVFNNKFLIWRPEHNDLHKHNETTTKQSSAKLEHGHVRKEVAGI</sequence>
<dbReference type="AlphaFoldDB" id="A0A7R9J9L1"/>
<keyword evidence="4 7" id="KW-0812">Transmembrane</keyword>
<evidence type="ECO:0000256" key="8">
    <source>
        <dbReference type="SAM" id="Phobius"/>
    </source>
</evidence>
<dbReference type="PANTHER" id="PTHR19139:SF270">
    <property type="entry name" value="ENTOMOGLYCEROPORIN 1-RELATED"/>
    <property type="match status" value="1"/>
</dbReference>
<evidence type="ECO:0000256" key="5">
    <source>
        <dbReference type="ARBA" id="ARBA00022989"/>
    </source>
</evidence>
<feature type="transmembrane region" description="Helical" evidence="8">
    <location>
        <begin position="126"/>
        <end position="146"/>
    </location>
</feature>
<dbReference type="InterPro" id="IPR023271">
    <property type="entry name" value="Aquaporin-like"/>
</dbReference>
<evidence type="ECO:0000256" key="7">
    <source>
        <dbReference type="RuleBase" id="RU000477"/>
    </source>
</evidence>
<evidence type="ECO:0000256" key="6">
    <source>
        <dbReference type="ARBA" id="ARBA00023136"/>
    </source>
</evidence>
<feature type="transmembrane region" description="Helical" evidence="8">
    <location>
        <begin position="204"/>
        <end position="226"/>
    </location>
</feature>
<gene>
    <name evidence="9" type="ORF">TCMB3V08_LOCUS7106</name>
</gene>
<dbReference type="InterPro" id="IPR022357">
    <property type="entry name" value="MIP_CS"/>
</dbReference>